<comment type="caution">
    <text evidence="6">The sequence shown here is derived from an EMBL/GenBank/DDBJ whole genome shotgun (WGS) entry which is preliminary data.</text>
</comment>
<dbReference type="PANTHER" id="PTHR13105">
    <property type="entry name" value="MYELOID LEUKEMIA FACTOR"/>
    <property type="match status" value="1"/>
</dbReference>
<reference evidence="6" key="1">
    <citation type="submission" date="2020-01" db="EMBL/GenBank/DDBJ databases">
        <title>Genome sequence of Kobresia littledalei, the first chromosome-level genome in the family Cyperaceae.</title>
        <authorList>
            <person name="Qu G."/>
        </authorList>
    </citation>
    <scope>NUCLEOTIDE SEQUENCE</scope>
    <source>
        <strain evidence="6">C.B.Clarke</strain>
        <tissue evidence="6">Leaf</tissue>
    </source>
</reference>
<feature type="region of interest" description="Disordered" evidence="5">
    <location>
        <begin position="204"/>
        <end position="232"/>
    </location>
</feature>
<dbReference type="EMBL" id="SWLB01000011">
    <property type="protein sequence ID" value="KAF3332365.1"/>
    <property type="molecule type" value="Genomic_DNA"/>
</dbReference>
<proteinExistence type="inferred from homology"/>
<feature type="region of interest" description="Disordered" evidence="5">
    <location>
        <begin position="131"/>
        <end position="165"/>
    </location>
</feature>
<feature type="compositionally biased region" description="Acidic residues" evidence="5">
    <location>
        <begin position="152"/>
        <end position="161"/>
    </location>
</feature>
<evidence type="ECO:0000256" key="2">
    <source>
        <dbReference type="ARBA" id="ARBA00008332"/>
    </source>
</evidence>
<accession>A0A833QTH9</accession>
<evidence type="ECO:0000256" key="4">
    <source>
        <dbReference type="ARBA" id="ARBA00022553"/>
    </source>
</evidence>
<gene>
    <name evidence="6" type="ORF">FCM35_KLT01942</name>
</gene>
<keyword evidence="4" id="KW-0597">Phosphoprotein</keyword>
<protein>
    <submittedName>
        <fullName evidence="6">Myeloid leukemia factor 1-like protein</fullName>
    </submittedName>
</protein>
<comment type="subcellular location">
    <subcellularLocation>
        <location evidence="1">Cytoplasm</location>
    </subcellularLocation>
</comment>
<evidence type="ECO:0000256" key="1">
    <source>
        <dbReference type="ARBA" id="ARBA00004496"/>
    </source>
</evidence>
<dbReference type="InterPro" id="IPR019376">
    <property type="entry name" value="Myeloid_leukemia_factor"/>
</dbReference>
<feature type="compositionally biased region" description="Low complexity" evidence="5">
    <location>
        <begin position="320"/>
        <end position="337"/>
    </location>
</feature>
<name>A0A833QTH9_9POAL</name>
<dbReference type="Proteomes" id="UP000623129">
    <property type="component" value="Unassembled WGS sequence"/>
</dbReference>
<dbReference type="Pfam" id="PF10248">
    <property type="entry name" value="Mlf1IP"/>
    <property type="match status" value="1"/>
</dbReference>
<keyword evidence="3" id="KW-0963">Cytoplasm</keyword>
<evidence type="ECO:0000256" key="3">
    <source>
        <dbReference type="ARBA" id="ARBA00022490"/>
    </source>
</evidence>
<keyword evidence="7" id="KW-1185">Reference proteome</keyword>
<evidence type="ECO:0000256" key="5">
    <source>
        <dbReference type="SAM" id="MobiDB-lite"/>
    </source>
</evidence>
<dbReference type="GO" id="GO:0005737">
    <property type="term" value="C:cytoplasm"/>
    <property type="evidence" value="ECO:0007669"/>
    <property type="project" value="UniProtKB-SubCell"/>
</dbReference>
<organism evidence="6 7">
    <name type="scientific">Carex littledalei</name>
    <dbReference type="NCBI Taxonomy" id="544730"/>
    <lineage>
        <taxon>Eukaryota</taxon>
        <taxon>Viridiplantae</taxon>
        <taxon>Streptophyta</taxon>
        <taxon>Embryophyta</taxon>
        <taxon>Tracheophyta</taxon>
        <taxon>Spermatophyta</taxon>
        <taxon>Magnoliopsida</taxon>
        <taxon>Liliopsida</taxon>
        <taxon>Poales</taxon>
        <taxon>Cyperaceae</taxon>
        <taxon>Cyperoideae</taxon>
        <taxon>Cariceae</taxon>
        <taxon>Carex</taxon>
        <taxon>Carex subgen. Euthyceras</taxon>
    </lineage>
</organism>
<feature type="region of interest" description="Disordered" evidence="5">
    <location>
        <begin position="284"/>
        <end position="337"/>
    </location>
</feature>
<dbReference type="AlphaFoldDB" id="A0A833QTH9"/>
<evidence type="ECO:0000313" key="6">
    <source>
        <dbReference type="EMBL" id="KAF3332365.1"/>
    </source>
</evidence>
<comment type="similarity">
    <text evidence="2">Belongs to the MLF family.</text>
</comment>
<sequence length="337" mass="37130">MERGQGGRGDFGFGDPFAGFGRGFGRTSSFFPSLFGGQDPFDNPFFSQPFGSMMGPSMFGPSMFGQMRTPFDELHHSNFIEQAPATNNSMPSMFGQMRTPFDELHHSNFIEQAPATNNSRGIVIRELDEEEHGEAARNGGGRSTGEPHVQEPDEEIEEESGEQVQFASRSNMANYGQQPQARTYSFQSSRVTYGGVNGAYYTSSTTRRSGSDGISMEENREADTTTGRATHRVSRGIHDKGHSVTRRLNSDGRVDTAQMLHNLEEDELPKFEENWRGNARQHLPEWNHDTNHGGYGGGGGPIRRDRHAGRVNALPPTEQSRGASGSGSSRTRFVPIS</sequence>
<dbReference type="OrthoDB" id="8707547at2759"/>
<evidence type="ECO:0000313" key="7">
    <source>
        <dbReference type="Proteomes" id="UP000623129"/>
    </source>
</evidence>